<evidence type="ECO:0000313" key="3">
    <source>
        <dbReference type="EMBL" id="CAH1119546.1"/>
    </source>
</evidence>
<dbReference type="Pfam" id="PF08246">
    <property type="entry name" value="Inhibitor_I29"/>
    <property type="match status" value="1"/>
</dbReference>
<evidence type="ECO:0000313" key="4">
    <source>
        <dbReference type="Proteomes" id="UP001153737"/>
    </source>
</evidence>
<dbReference type="SMART" id="SM00848">
    <property type="entry name" value="Inhibitor_I29"/>
    <property type="match status" value="1"/>
</dbReference>
<protein>
    <recommendedName>
        <fullName evidence="2">Cathepsin propeptide inhibitor domain-containing protein</fullName>
    </recommendedName>
</protein>
<dbReference type="InterPro" id="IPR013201">
    <property type="entry name" value="Prot_inhib_I29"/>
</dbReference>
<keyword evidence="1" id="KW-0732">Signal</keyword>
<reference evidence="3" key="1">
    <citation type="submission" date="2022-01" db="EMBL/GenBank/DDBJ databases">
        <authorList>
            <person name="King R."/>
        </authorList>
    </citation>
    <scope>NUCLEOTIDE SEQUENCE</scope>
</reference>
<dbReference type="Gene3D" id="1.10.287.2250">
    <property type="match status" value="1"/>
</dbReference>
<dbReference type="AlphaFoldDB" id="A0A9P0DFM7"/>
<gene>
    <name evidence="3" type="ORF">PHAECO_LOCUS3914</name>
</gene>
<dbReference type="OrthoDB" id="5855924at2759"/>
<feature type="domain" description="Cathepsin propeptide inhibitor" evidence="2">
    <location>
        <begin position="26"/>
        <end position="86"/>
    </location>
</feature>
<dbReference type="EMBL" id="OU896719">
    <property type="protein sequence ID" value="CAH1119546.1"/>
    <property type="molecule type" value="Genomic_DNA"/>
</dbReference>
<evidence type="ECO:0000256" key="1">
    <source>
        <dbReference type="SAM" id="SignalP"/>
    </source>
</evidence>
<accession>A0A9P0DFM7</accession>
<feature type="chain" id="PRO_5040255749" description="Cathepsin propeptide inhibitor domain-containing protein" evidence="1">
    <location>
        <begin position="18"/>
        <end position="101"/>
    </location>
</feature>
<dbReference type="Proteomes" id="UP001153737">
    <property type="component" value="Chromosome 13"/>
</dbReference>
<evidence type="ECO:0000259" key="2">
    <source>
        <dbReference type="SMART" id="SM00848"/>
    </source>
</evidence>
<sequence>MFVKFLIVLMASVVVLAANLSDEDEWKNFKLTHQKSYDTPEEEARRLEIFTKNLRAIRAHNEKFARGETSYTQGINQFADLTEEEFRQGHLGLRQPTHGSK</sequence>
<dbReference type="InterPro" id="IPR038765">
    <property type="entry name" value="Papain-like_cys_pep_sf"/>
</dbReference>
<organism evidence="3 4">
    <name type="scientific">Phaedon cochleariae</name>
    <name type="common">Mustard beetle</name>
    <dbReference type="NCBI Taxonomy" id="80249"/>
    <lineage>
        <taxon>Eukaryota</taxon>
        <taxon>Metazoa</taxon>
        <taxon>Ecdysozoa</taxon>
        <taxon>Arthropoda</taxon>
        <taxon>Hexapoda</taxon>
        <taxon>Insecta</taxon>
        <taxon>Pterygota</taxon>
        <taxon>Neoptera</taxon>
        <taxon>Endopterygota</taxon>
        <taxon>Coleoptera</taxon>
        <taxon>Polyphaga</taxon>
        <taxon>Cucujiformia</taxon>
        <taxon>Chrysomeloidea</taxon>
        <taxon>Chrysomelidae</taxon>
        <taxon>Chrysomelinae</taxon>
        <taxon>Chrysomelini</taxon>
        <taxon>Phaedon</taxon>
    </lineage>
</organism>
<name>A0A9P0DFM7_PHACE</name>
<dbReference type="SUPFAM" id="SSF54001">
    <property type="entry name" value="Cysteine proteinases"/>
    <property type="match status" value="1"/>
</dbReference>
<keyword evidence="4" id="KW-1185">Reference proteome</keyword>
<feature type="signal peptide" evidence="1">
    <location>
        <begin position="1"/>
        <end position="17"/>
    </location>
</feature>
<reference evidence="3" key="2">
    <citation type="submission" date="2022-10" db="EMBL/GenBank/DDBJ databases">
        <authorList>
            <consortium name="ENA_rothamsted_submissions"/>
            <consortium name="culmorum"/>
            <person name="King R."/>
        </authorList>
    </citation>
    <scope>NUCLEOTIDE SEQUENCE</scope>
</reference>
<proteinExistence type="predicted"/>